<dbReference type="EMBL" id="KI546139">
    <property type="protein sequence ID" value="EST43324.1"/>
    <property type="molecule type" value="Genomic_DNA"/>
</dbReference>
<reference evidence="1 2" key="1">
    <citation type="journal article" date="2014" name="PLoS Genet.">
        <title>The Genome of Spironucleus salmonicida Highlights a Fish Pathogen Adapted to Fluctuating Environments.</title>
        <authorList>
            <person name="Xu F."/>
            <person name="Jerlstrom-Hultqvist J."/>
            <person name="Einarsson E."/>
            <person name="Astvaldsson A."/>
            <person name="Svard S.G."/>
            <person name="Andersson J.O."/>
        </authorList>
    </citation>
    <scope>NUCLEOTIDE SEQUENCE</scope>
    <source>
        <strain evidence="2">ATCC 50377</strain>
    </source>
</reference>
<dbReference type="OrthoDB" id="10252825at2759"/>
<dbReference type="VEuPathDB" id="GiardiaDB:SS50377_27374"/>
<sequence>MSDPQPQQYKRFQAEVQGIFRFVLLSGESFTVQQLIQQAEEDFQATYNLAKCPKFVKLQMDDQEIHQTTPCDRLNDMQRIQLVPEQLWIDLLKRQPWDLLGIDEGEFEVRVELMRKVFGDDANTGVLRSCLLRASGNLGKAVAVGSYIRPDLMGTTKKVVFVRPRIEK</sequence>
<evidence type="ECO:0000313" key="2">
    <source>
        <dbReference type="EMBL" id="KAH0571079.1"/>
    </source>
</evidence>
<accession>V6LRB5</accession>
<dbReference type="Proteomes" id="UP000018208">
    <property type="component" value="Unassembled WGS sequence"/>
</dbReference>
<gene>
    <name evidence="1" type="ORF">SS50377_17001</name>
    <name evidence="2" type="ORF">SS50377_27374</name>
</gene>
<organism evidence="1">
    <name type="scientific">Spironucleus salmonicida</name>
    <dbReference type="NCBI Taxonomy" id="348837"/>
    <lineage>
        <taxon>Eukaryota</taxon>
        <taxon>Metamonada</taxon>
        <taxon>Diplomonadida</taxon>
        <taxon>Hexamitidae</taxon>
        <taxon>Hexamitinae</taxon>
        <taxon>Spironucleus</taxon>
    </lineage>
</organism>
<keyword evidence="3" id="KW-1185">Reference proteome</keyword>
<evidence type="ECO:0000313" key="1">
    <source>
        <dbReference type="EMBL" id="EST43324.1"/>
    </source>
</evidence>
<evidence type="ECO:0000313" key="3">
    <source>
        <dbReference type="Proteomes" id="UP000018208"/>
    </source>
</evidence>
<dbReference type="AlphaFoldDB" id="V6LRB5"/>
<dbReference type="EMBL" id="AUWU02000007">
    <property type="protein sequence ID" value="KAH0571079.1"/>
    <property type="molecule type" value="Genomic_DNA"/>
</dbReference>
<protein>
    <submittedName>
        <fullName evidence="1">Uncharacterized protein</fullName>
    </submittedName>
</protein>
<proteinExistence type="predicted"/>
<name>V6LRB5_9EUKA</name>
<reference evidence="2" key="2">
    <citation type="submission" date="2020-12" db="EMBL/GenBank/DDBJ databases">
        <title>New Spironucleus salmonicida genome in near-complete chromosomes.</title>
        <authorList>
            <person name="Xu F."/>
            <person name="Kurt Z."/>
            <person name="Jimenez-Gonzalez A."/>
            <person name="Astvaldsson A."/>
            <person name="Andersson J.O."/>
            <person name="Svard S.G."/>
        </authorList>
    </citation>
    <scope>NUCLEOTIDE SEQUENCE</scope>
    <source>
        <strain evidence="2">ATCC 50377</strain>
    </source>
</reference>